<keyword evidence="2" id="KW-1133">Transmembrane helix</keyword>
<proteinExistence type="inferred from homology"/>
<evidence type="ECO:0000256" key="2">
    <source>
        <dbReference type="SAM" id="Phobius"/>
    </source>
</evidence>
<name>A0A938XYP4_9BACL</name>
<dbReference type="InterPro" id="IPR051311">
    <property type="entry name" value="DedA_domain"/>
</dbReference>
<dbReference type="PANTHER" id="PTHR42709:SF9">
    <property type="entry name" value="ALKALINE PHOSPHATASE LIKE PROTEIN"/>
    <property type="match status" value="1"/>
</dbReference>
<feature type="transmembrane region" description="Helical" evidence="2">
    <location>
        <begin position="12"/>
        <end position="32"/>
    </location>
</feature>
<evidence type="ECO:0000256" key="1">
    <source>
        <dbReference type="ARBA" id="ARBA00010792"/>
    </source>
</evidence>
<evidence type="ECO:0000313" key="4">
    <source>
        <dbReference type="EMBL" id="MBM7590120.1"/>
    </source>
</evidence>
<reference evidence="4" key="1">
    <citation type="submission" date="2021-01" db="EMBL/GenBank/DDBJ databases">
        <title>Genomic Encyclopedia of Type Strains, Phase IV (KMG-IV): sequencing the most valuable type-strain genomes for metagenomic binning, comparative biology and taxonomic classification.</title>
        <authorList>
            <person name="Goeker M."/>
        </authorList>
    </citation>
    <scope>NUCLEOTIDE SEQUENCE</scope>
    <source>
        <strain evidence="4">DSM 25523</strain>
    </source>
</reference>
<comment type="similarity">
    <text evidence="1">Belongs to the DedA family.</text>
</comment>
<feature type="transmembrane region" description="Helical" evidence="2">
    <location>
        <begin position="52"/>
        <end position="72"/>
    </location>
</feature>
<dbReference type="InterPro" id="IPR032816">
    <property type="entry name" value="VTT_dom"/>
</dbReference>
<dbReference type="AlphaFoldDB" id="A0A938XYP4"/>
<feature type="transmembrane region" description="Helical" evidence="2">
    <location>
        <begin position="136"/>
        <end position="154"/>
    </location>
</feature>
<evidence type="ECO:0000259" key="3">
    <source>
        <dbReference type="Pfam" id="PF09335"/>
    </source>
</evidence>
<dbReference type="GO" id="GO:0005886">
    <property type="term" value="C:plasma membrane"/>
    <property type="evidence" value="ECO:0007669"/>
    <property type="project" value="TreeGrafter"/>
</dbReference>
<dbReference type="Pfam" id="PF09335">
    <property type="entry name" value="VTT_dom"/>
    <property type="match status" value="1"/>
</dbReference>
<sequence>MHMNMLMSIIEHYGYVAIFFLLWLGIVGLPIPDELVVATGGFLGSIGLLDPFYAFLFGYLGVSSGLSIGYFLGKWFGKPILDWLSKKEKMEKTIQRSTALIHRYGTYSLCFSYLFPVVRHLVPYIVAMGGMTYRRYALIAYPIGLLWTAFFYFLGHFFGKSMESIVELTRRYGFYALGAVVLLIVLLLIVRRLVRTNKSYNTEKEGE</sequence>
<comment type="caution">
    <text evidence="4">The sequence shown here is derived from an EMBL/GenBank/DDBJ whole genome shotgun (WGS) entry which is preliminary data.</text>
</comment>
<dbReference type="EMBL" id="JAFBEB010000004">
    <property type="protein sequence ID" value="MBM7590120.1"/>
    <property type="molecule type" value="Genomic_DNA"/>
</dbReference>
<dbReference type="RefSeq" id="WP_204517812.1">
    <property type="nucleotide sequence ID" value="NZ_BAABIN010000007.1"/>
</dbReference>
<gene>
    <name evidence="4" type="ORF">JOD01_001721</name>
</gene>
<keyword evidence="2" id="KW-0472">Membrane</keyword>
<keyword evidence="2" id="KW-0812">Transmembrane</keyword>
<evidence type="ECO:0000313" key="5">
    <source>
        <dbReference type="Proteomes" id="UP000717624"/>
    </source>
</evidence>
<feature type="transmembrane region" description="Helical" evidence="2">
    <location>
        <begin position="174"/>
        <end position="194"/>
    </location>
</feature>
<feature type="domain" description="VTT" evidence="3">
    <location>
        <begin position="31"/>
        <end position="156"/>
    </location>
</feature>
<dbReference type="Proteomes" id="UP000717624">
    <property type="component" value="Unassembled WGS sequence"/>
</dbReference>
<organism evidence="4 5">
    <name type="scientific">Brevibacillus fulvus</name>
    <dbReference type="NCBI Taxonomy" id="1125967"/>
    <lineage>
        <taxon>Bacteria</taxon>
        <taxon>Bacillati</taxon>
        <taxon>Bacillota</taxon>
        <taxon>Bacilli</taxon>
        <taxon>Bacillales</taxon>
        <taxon>Paenibacillaceae</taxon>
        <taxon>Brevibacillus</taxon>
    </lineage>
</organism>
<protein>
    <submittedName>
        <fullName evidence="4">Membrane protein DedA with SNARE-associated domain</fullName>
    </submittedName>
</protein>
<accession>A0A938XYP4</accession>
<keyword evidence="5" id="KW-1185">Reference proteome</keyword>
<dbReference type="PANTHER" id="PTHR42709">
    <property type="entry name" value="ALKALINE PHOSPHATASE LIKE PROTEIN"/>
    <property type="match status" value="1"/>
</dbReference>